<sequence length="134" mass="14215">MPSSVGGTTYFSTGMNYGTNIGASVPESSYGPASTNTCPPITLTINSHRPSSIPFPSNVYAPPFVPNSSVPPEPPPNPYGHDGAPGIYTPDDWIHTLGTPFATKTRSSVKPPRMKVPNFDGDPSNMPRYSCTTL</sequence>
<dbReference type="KEGG" id="dpx:DAPPUDRAFT_266213"/>
<feature type="region of interest" description="Disordered" evidence="1">
    <location>
        <begin position="66"/>
        <end position="86"/>
    </location>
</feature>
<protein>
    <submittedName>
        <fullName evidence="2">Uncharacterized protein</fullName>
    </submittedName>
</protein>
<dbReference type="InParanoid" id="E9HUN7"/>
<accession>E9HUN7</accession>
<evidence type="ECO:0000313" key="3">
    <source>
        <dbReference type="Proteomes" id="UP000000305"/>
    </source>
</evidence>
<feature type="compositionally biased region" description="Pro residues" evidence="1">
    <location>
        <begin position="66"/>
        <end position="78"/>
    </location>
</feature>
<organism evidence="2 3">
    <name type="scientific">Daphnia pulex</name>
    <name type="common">Water flea</name>
    <dbReference type="NCBI Taxonomy" id="6669"/>
    <lineage>
        <taxon>Eukaryota</taxon>
        <taxon>Metazoa</taxon>
        <taxon>Ecdysozoa</taxon>
        <taxon>Arthropoda</taxon>
        <taxon>Crustacea</taxon>
        <taxon>Branchiopoda</taxon>
        <taxon>Diplostraca</taxon>
        <taxon>Cladocera</taxon>
        <taxon>Anomopoda</taxon>
        <taxon>Daphniidae</taxon>
        <taxon>Daphnia</taxon>
    </lineage>
</organism>
<dbReference type="Proteomes" id="UP000000305">
    <property type="component" value="Unassembled WGS sequence"/>
</dbReference>
<reference evidence="2 3" key="1">
    <citation type="journal article" date="2011" name="Science">
        <title>The ecoresponsive genome of Daphnia pulex.</title>
        <authorList>
            <person name="Colbourne J.K."/>
            <person name="Pfrender M.E."/>
            <person name="Gilbert D."/>
            <person name="Thomas W.K."/>
            <person name="Tucker A."/>
            <person name="Oakley T.H."/>
            <person name="Tokishita S."/>
            <person name="Aerts A."/>
            <person name="Arnold G.J."/>
            <person name="Basu M.K."/>
            <person name="Bauer D.J."/>
            <person name="Caceres C.E."/>
            <person name="Carmel L."/>
            <person name="Casola C."/>
            <person name="Choi J.H."/>
            <person name="Detter J.C."/>
            <person name="Dong Q."/>
            <person name="Dusheyko S."/>
            <person name="Eads B.D."/>
            <person name="Frohlich T."/>
            <person name="Geiler-Samerotte K.A."/>
            <person name="Gerlach D."/>
            <person name="Hatcher P."/>
            <person name="Jogdeo S."/>
            <person name="Krijgsveld J."/>
            <person name="Kriventseva E.V."/>
            <person name="Kultz D."/>
            <person name="Laforsch C."/>
            <person name="Lindquist E."/>
            <person name="Lopez J."/>
            <person name="Manak J.R."/>
            <person name="Muller J."/>
            <person name="Pangilinan J."/>
            <person name="Patwardhan R.P."/>
            <person name="Pitluck S."/>
            <person name="Pritham E.J."/>
            <person name="Rechtsteiner A."/>
            <person name="Rho M."/>
            <person name="Rogozin I.B."/>
            <person name="Sakarya O."/>
            <person name="Salamov A."/>
            <person name="Schaack S."/>
            <person name="Shapiro H."/>
            <person name="Shiga Y."/>
            <person name="Skalitzky C."/>
            <person name="Smith Z."/>
            <person name="Souvorov A."/>
            <person name="Sung W."/>
            <person name="Tang Z."/>
            <person name="Tsuchiya D."/>
            <person name="Tu H."/>
            <person name="Vos H."/>
            <person name="Wang M."/>
            <person name="Wolf Y.I."/>
            <person name="Yamagata H."/>
            <person name="Yamada T."/>
            <person name="Ye Y."/>
            <person name="Shaw J.R."/>
            <person name="Andrews J."/>
            <person name="Crease T.J."/>
            <person name="Tang H."/>
            <person name="Lucas S.M."/>
            <person name="Robertson H.M."/>
            <person name="Bork P."/>
            <person name="Koonin E.V."/>
            <person name="Zdobnov E.M."/>
            <person name="Grigoriev I.V."/>
            <person name="Lynch M."/>
            <person name="Boore J.L."/>
        </authorList>
    </citation>
    <scope>NUCLEOTIDE SEQUENCE [LARGE SCALE GENOMIC DNA]</scope>
</reference>
<evidence type="ECO:0000313" key="2">
    <source>
        <dbReference type="EMBL" id="EFX64546.1"/>
    </source>
</evidence>
<gene>
    <name evidence="2" type="ORF">DAPPUDRAFT_266213</name>
</gene>
<dbReference type="EMBL" id="GL732816">
    <property type="protein sequence ID" value="EFX64546.1"/>
    <property type="molecule type" value="Genomic_DNA"/>
</dbReference>
<proteinExistence type="predicted"/>
<dbReference type="AlphaFoldDB" id="E9HUN7"/>
<keyword evidence="3" id="KW-1185">Reference proteome</keyword>
<name>E9HUN7_DAPPU</name>
<feature type="region of interest" description="Disordered" evidence="1">
    <location>
        <begin position="103"/>
        <end position="134"/>
    </location>
</feature>
<dbReference type="HOGENOM" id="CLU_1898332_0_0_1"/>
<evidence type="ECO:0000256" key="1">
    <source>
        <dbReference type="SAM" id="MobiDB-lite"/>
    </source>
</evidence>